<dbReference type="InterPro" id="IPR011701">
    <property type="entry name" value="MFS"/>
</dbReference>
<accession>A0A511JH39</accession>
<dbReference type="SUPFAM" id="SSF103473">
    <property type="entry name" value="MFS general substrate transporter"/>
    <property type="match status" value="1"/>
</dbReference>
<feature type="transmembrane region" description="Helical" evidence="6">
    <location>
        <begin position="170"/>
        <end position="192"/>
    </location>
</feature>
<feature type="transmembrane region" description="Helical" evidence="6">
    <location>
        <begin position="249"/>
        <end position="268"/>
    </location>
</feature>
<evidence type="ECO:0000259" key="7">
    <source>
        <dbReference type="PROSITE" id="PS50850"/>
    </source>
</evidence>
<reference evidence="8 9" key="1">
    <citation type="submission" date="2019-07" db="EMBL/GenBank/DDBJ databases">
        <title>Whole genome shotgun sequence of Cellulomonas terrae NBRC 100819.</title>
        <authorList>
            <person name="Hosoyama A."/>
            <person name="Uohara A."/>
            <person name="Ohji S."/>
            <person name="Ichikawa N."/>
        </authorList>
    </citation>
    <scope>NUCLEOTIDE SEQUENCE [LARGE SCALE GENOMIC DNA]</scope>
    <source>
        <strain evidence="8 9">NBRC 100819</strain>
    </source>
</reference>
<evidence type="ECO:0000313" key="9">
    <source>
        <dbReference type="Proteomes" id="UP000321049"/>
    </source>
</evidence>
<feature type="transmembrane region" description="Helical" evidence="6">
    <location>
        <begin position="80"/>
        <end position="98"/>
    </location>
</feature>
<keyword evidence="3 6" id="KW-1133">Transmembrane helix</keyword>
<feature type="transmembrane region" description="Helical" evidence="6">
    <location>
        <begin position="104"/>
        <end position="124"/>
    </location>
</feature>
<dbReference type="Gene3D" id="1.20.1250.20">
    <property type="entry name" value="MFS general substrate transporter like domains"/>
    <property type="match status" value="2"/>
</dbReference>
<sequence>MTDQPTTTATRATSALFTGAALNSAVVATTSTVAALVTVDALGPAWGGVPGTAAVIGTGLGALLVTALTHRAGTRAALRLGYVASTLGAAVGAVAVPLANVVLLVGGMLLIGLGNAAAQLSRYAAAELVPARRRGFAIGLIVWAGTVGAVGGPLLLLPSARLAETLGRPALSGAFLLSVPAGLLAALVVSGLRTARRPRSTFRVPVRTIVRSPAGRDGLAVMVTGQVVMAAVMTSVPVQLHLHHHGLDVVGLVLAAHTLGMFVLSPVTGRLADRLGPVPVMVVGLVTLLTSTVVAASGALLPQAIGLFVLGYGWNLCFVGGSASLAVGLPVEQRADVEGSVEAVVWISAAAGTLTSTIVLALAGWPALTLAAGALVVVPGLLLLRDRQRTAPGTGAGARAASPAGATPRSSEGGRR</sequence>
<comment type="caution">
    <text evidence="8">The sequence shown here is derived from an EMBL/GenBank/DDBJ whole genome shotgun (WGS) entry which is preliminary data.</text>
</comment>
<feature type="region of interest" description="Disordered" evidence="5">
    <location>
        <begin position="392"/>
        <end position="416"/>
    </location>
</feature>
<protein>
    <submittedName>
        <fullName evidence="8">MFS transporter</fullName>
    </submittedName>
</protein>
<keyword evidence="4 6" id="KW-0472">Membrane</keyword>
<dbReference type="OrthoDB" id="9776171at2"/>
<dbReference type="GO" id="GO:0005886">
    <property type="term" value="C:plasma membrane"/>
    <property type="evidence" value="ECO:0007669"/>
    <property type="project" value="UniProtKB-SubCell"/>
</dbReference>
<proteinExistence type="predicted"/>
<comment type="subcellular location">
    <subcellularLocation>
        <location evidence="1">Cell membrane</location>
        <topology evidence="1">Multi-pass membrane protein</topology>
    </subcellularLocation>
</comment>
<dbReference type="AlphaFoldDB" id="A0A511JH39"/>
<dbReference type="PANTHER" id="PTHR23534">
    <property type="entry name" value="MFS PERMEASE"/>
    <property type="match status" value="1"/>
</dbReference>
<dbReference type="Proteomes" id="UP000321049">
    <property type="component" value="Unassembled WGS sequence"/>
</dbReference>
<feature type="transmembrane region" description="Helical" evidence="6">
    <location>
        <begin position="367"/>
        <end position="384"/>
    </location>
</feature>
<keyword evidence="9" id="KW-1185">Reference proteome</keyword>
<evidence type="ECO:0000256" key="3">
    <source>
        <dbReference type="ARBA" id="ARBA00022989"/>
    </source>
</evidence>
<dbReference type="GO" id="GO:0022857">
    <property type="term" value="F:transmembrane transporter activity"/>
    <property type="evidence" value="ECO:0007669"/>
    <property type="project" value="InterPro"/>
</dbReference>
<gene>
    <name evidence="8" type="ORF">CTE05_08470</name>
</gene>
<evidence type="ECO:0000256" key="4">
    <source>
        <dbReference type="ARBA" id="ARBA00023136"/>
    </source>
</evidence>
<feature type="transmembrane region" description="Helical" evidence="6">
    <location>
        <begin position="45"/>
        <end position="68"/>
    </location>
</feature>
<organism evidence="8 9">
    <name type="scientific">Cellulomonas terrae</name>
    <dbReference type="NCBI Taxonomy" id="311234"/>
    <lineage>
        <taxon>Bacteria</taxon>
        <taxon>Bacillati</taxon>
        <taxon>Actinomycetota</taxon>
        <taxon>Actinomycetes</taxon>
        <taxon>Micrococcales</taxon>
        <taxon>Cellulomonadaceae</taxon>
        <taxon>Cellulomonas</taxon>
    </lineage>
</organism>
<evidence type="ECO:0000256" key="2">
    <source>
        <dbReference type="ARBA" id="ARBA00022692"/>
    </source>
</evidence>
<feature type="transmembrane region" description="Helical" evidence="6">
    <location>
        <begin position="136"/>
        <end position="158"/>
    </location>
</feature>
<evidence type="ECO:0000256" key="5">
    <source>
        <dbReference type="SAM" id="MobiDB-lite"/>
    </source>
</evidence>
<dbReference type="Pfam" id="PF07690">
    <property type="entry name" value="MFS_1"/>
    <property type="match status" value="1"/>
</dbReference>
<dbReference type="InterPro" id="IPR020846">
    <property type="entry name" value="MFS_dom"/>
</dbReference>
<dbReference type="PANTHER" id="PTHR23534:SF1">
    <property type="entry name" value="MAJOR FACILITATOR SUPERFAMILY PROTEIN"/>
    <property type="match status" value="1"/>
</dbReference>
<feature type="transmembrane region" description="Helical" evidence="6">
    <location>
        <begin position="343"/>
        <end position="361"/>
    </location>
</feature>
<dbReference type="PROSITE" id="PS50850">
    <property type="entry name" value="MFS"/>
    <property type="match status" value="1"/>
</dbReference>
<feature type="transmembrane region" description="Helical" evidence="6">
    <location>
        <begin position="219"/>
        <end position="237"/>
    </location>
</feature>
<evidence type="ECO:0000256" key="1">
    <source>
        <dbReference type="ARBA" id="ARBA00004651"/>
    </source>
</evidence>
<dbReference type="RefSeq" id="WP_146844875.1">
    <property type="nucleotide sequence ID" value="NZ_BJWH01000003.1"/>
</dbReference>
<feature type="domain" description="Major facilitator superfamily (MFS) profile" evidence="7">
    <location>
        <begin position="7"/>
        <end position="391"/>
    </location>
</feature>
<evidence type="ECO:0000313" key="8">
    <source>
        <dbReference type="EMBL" id="GEL97300.1"/>
    </source>
</evidence>
<feature type="transmembrane region" description="Helical" evidence="6">
    <location>
        <begin position="280"/>
        <end position="300"/>
    </location>
</feature>
<dbReference type="EMBL" id="BJWH01000003">
    <property type="protein sequence ID" value="GEL97300.1"/>
    <property type="molecule type" value="Genomic_DNA"/>
</dbReference>
<feature type="transmembrane region" description="Helical" evidence="6">
    <location>
        <begin position="12"/>
        <end position="39"/>
    </location>
</feature>
<feature type="transmembrane region" description="Helical" evidence="6">
    <location>
        <begin position="312"/>
        <end position="331"/>
    </location>
</feature>
<keyword evidence="2 6" id="KW-0812">Transmembrane</keyword>
<evidence type="ECO:0000256" key="6">
    <source>
        <dbReference type="SAM" id="Phobius"/>
    </source>
</evidence>
<dbReference type="InterPro" id="IPR036259">
    <property type="entry name" value="MFS_trans_sf"/>
</dbReference>
<name>A0A511JH39_9CELL</name>